<keyword evidence="2" id="KW-1185">Reference proteome</keyword>
<organism evidence="1 2">
    <name type="scientific">Trichonephila inaurata madagascariensis</name>
    <dbReference type="NCBI Taxonomy" id="2747483"/>
    <lineage>
        <taxon>Eukaryota</taxon>
        <taxon>Metazoa</taxon>
        <taxon>Ecdysozoa</taxon>
        <taxon>Arthropoda</taxon>
        <taxon>Chelicerata</taxon>
        <taxon>Arachnida</taxon>
        <taxon>Araneae</taxon>
        <taxon>Araneomorphae</taxon>
        <taxon>Entelegynae</taxon>
        <taxon>Araneoidea</taxon>
        <taxon>Nephilidae</taxon>
        <taxon>Trichonephila</taxon>
        <taxon>Trichonephila inaurata</taxon>
    </lineage>
</organism>
<keyword evidence="1" id="KW-0347">Helicase</keyword>
<proteinExistence type="predicted"/>
<dbReference type="GO" id="GO:0004386">
    <property type="term" value="F:helicase activity"/>
    <property type="evidence" value="ECO:0007669"/>
    <property type="project" value="UniProtKB-KW"/>
</dbReference>
<evidence type="ECO:0000313" key="2">
    <source>
        <dbReference type="Proteomes" id="UP000886998"/>
    </source>
</evidence>
<keyword evidence="1" id="KW-0547">Nucleotide-binding</keyword>
<protein>
    <submittedName>
        <fullName evidence="1">Helicase SRCAP</fullName>
    </submittedName>
</protein>
<name>A0A8X6XXN8_9ARAC</name>
<sequence length="113" mass="13413">MKKSLLLKIGWINLYQLTPVEKYALQFLESMQEPVSFEQLKLAEEQIEAHKKEWELEHLKALKEEEEWKSRQLGDDDSPLFCSREAANQVTTFSSFRFFFLICPFIRVLILSI</sequence>
<keyword evidence="1" id="KW-0378">Hydrolase</keyword>
<evidence type="ECO:0000313" key="1">
    <source>
        <dbReference type="EMBL" id="GFY60958.1"/>
    </source>
</evidence>
<keyword evidence="1" id="KW-0067">ATP-binding</keyword>
<dbReference type="EMBL" id="BMAV01013354">
    <property type="protein sequence ID" value="GFY60958.1"/>
    <property type="molecule type" value="Genomic_DNA"/>
</dbReference>
<gene>
    <name evidence="1" type="primary">NCL1_39702</name>
    <name evidence="1" type="ORF">TNIN_428411</name>
</gene>
<dbReference type="Proteomes" id="UP000886998">
    <property type="component" value="Unassembled WGS sequence"/>
</dbReference>
<reference evidence="1" key="1">
    <citation type="submission" date="2020-08" db="EMBL/GenBank/DDBJ databases">
        <title>Multicomponent nature underlies the extraordinary mechanical properties of spider dragline silk.</title>
        <authorList>
            <person name="Kono N."/>
            <person name="Nakamura H."/>
            <person name="Mori M."/>
            <person name="Yoshida Y."/>
            <person name="Ohtoshi R."/>
            <person name="Malay A.D."/>
            <person name="Moran D.A.P."/>
            <person name="Tomita M."/>
            <person name="Numata K."/>
            <person name="Arakawa K."/>
        </authorList>
    </citation>
    <scope>NUCLEOTIDE SEQUENCE</scope>
</reference>
<accession>A0A8X6XXN8</accession>
<dbReference type="AlphaFoldDB" id="A0A8X6XXN8"/>
<comment type="caution">
    <text evidence="1">The sequence shown here is derived from an EMBL/GenBank/DDBJ whole genome shotgun (WGS) entry which is preliminary data.</text>
</comment>